<dbReference type="AlphaFoldDB" id="A0A510Y1D8"/>
<evidence type="ECO:0000256" key="1">
    <source>
        <dbReference type="SAM" id="MobiDB-lite"/>
    </source>
</evidence>
<feature type="region of interest" description="Disordered" evidence="1">
    <location>
        <begin position="965"/>
        <end position="987"/>
    </location>
</feature>
<reference evidence="2 3" key="1">
    <citation type="submission" date="2019-07" db="EMBL/GenBank/DDBJ databases">
        <title>Whole genome shotgun sequence of Marinococcus halophilus NBRC 102359.</title>
        <authorList>
            <person name="Hosoyama A."/>
            <person name="Uohara A."/>
            <person name="Ohji S."/>
            <person name="Ichikawa N."/>
        </authorList>
    </citation>
    <scope>NUCLEOTIDE SEQUENCE [LARGE SCALE GENOMIC DNA]</scope>
    <source>
        <strain evidence="2 3">NBRC 102359</strain>
    </source>
</reference>
<dbReference type="SUPFAM" id="SSF51445">
    <property type="entry name" value="(Trans)glycosidases"/>
    <property type="match status" value="1"/>
</dbReference>
<dbReference type="OrthoDB" id="9801455at2"/>
<comment type="caution">
    <text evidence="2">The sequence shown here is derived from an EMBL/GenBank/DDBJ whole genome shotgun (WGS) entry which is preliminary data.</text>
</comment>
<dbReference type="Gene3D" id="2.60.120.260">
    <property type="entry name" value="Galactose-binding domain-like"/>
    <property type="match status" value="1"/>
</dbReference>
<sequence>MEKNDRRLMTWTWQGAEPDGSYRRSLNQYHDRIYSIGLHEFGIDSDGKIYDYRSEGYYFEADGDSIVHTGQRCPSPIEQDLIDFPDMNWYLQFIIPFQWNTVKTVLANNTTNNEGRLPQDQLILELNEVVNVYNESSDGVPLNIVGVEIDFEGSMTADPNASGYDQRYIQLLERIKNEVCIPNEKKLRINTYGMWGEQLPYYYRFHNYRLFAESEDKNGNATIDEMQCMTYDFHWAGSAAGASTPIWWLTDVCEWIDEIVGRNPNAKLRKENVYVGAAGYGHRWGMHDESVVQRGSTITYLQLLDWQNGRYKHYHRKQEDVDGDGNDETVFVYEPQDYLPFASEEDAESLNEIMYPHVYDLFEPKYAKILEQNNGSSTATKDEYNRLEYITTFSKQQIPTWTNIHEIANTPDNVTGKAFAVNPPDGVSEQSAYSERRKYNKNLDPETLDFGHSVKTVNGQNEVFVGYEFVHPIWTPTSDGSACYQERVPEGVVEYKVNVPASGSYKIVAMTSFSWYDQMTLVGSVNSTSMVIGGENTEEWYPFVLKGSHWFDCGFFELNAGENTISVTGNGSTEQTPIFGFIVCDDFDQNFSGGEIDLPTNLQPLKAKSETDFEEDSEGNVQPPKDAYFPDKLALAAKMLRRDARPVILWEDNFQSYYEDERSYNDDPQPMLQNTTYYRSIERDYRVEGAGSNLDTDADGEPVCFSDARNVGFTTGEWQIALDESNTVVVDYDSSASAQLALSKKWTGNIQVESNIKILRGKMAGIRFMAQEEGSVADGYALRVNLEKEYSFTNTNGQTITGTGVTELVLEDMEYNEETGEWDYTETIVARQPVGNINLGDTVSFMARWIEDECQLSVNGLDVFIEDNETIEGENQTKVFVNNGDVDPTNGKVTLQRQSGSCGIYAWDSHIQSTLFAVSSLDRWETMEKFEVDIDGETREYGRIARSGYDFDHYGYLIYTGMDETETRDQAPSDGGTANTGDDMGSQLSYEPDEVSLDYEITVDEWESWQGSKNVRVRLKDAGVWFGQALIGDRNGMSVLWVGDAESFLRTMNIAVNDYGLKGVGLWTMGYEDPRMFEMIPKVQPKYRS</sequence>
<dbReference type="RefSeq" id="WP_094907759.1">
    <property type="nucleotide sequence ID" value="NZ_BJUN01000001.1"/>
</dbReference>
<protein>
    <recommendedName>
        <fullName evidence="4">GH18 domain-containing protein</fullName>
    </recommendedName>
</protein>
<dbReference type="Gene3D" id="3.20.20.80">
    <property type="entry name" value="Glycosidases"/>
    <property type="match status" value="1"/>
</dbReference>
<gene>
    <name evidence="2" type="ORF">MHA01_00370</name>
</gene>
<evidence type="ECO:0000313" key="3">
    <source>
        <dbReference type="Proteomes" id="UP000321051"/>
    </source>
</evidence>
<organism evidence="2 3">
    <name type="scientific">Marinococcus halophilus</name>
    <dbReference type="NCBI Taxonomy" id="1371"/>
    <lineage>
        <taxon>Bacteria</taxon>
        <taxon>Bacillati</taxon>
        <taxon>Bacillota</taxon>
        <taxon>Bacilli</taxon>
        <taxon>Bacillales</taxon>
        <taxon>Bacillaceae</taxon>
        <taxon>Marinococcus</taxon>
    </lineage>
</organism>
<evidence type="ECO:0008006" key="4">
    <source>
        <dbReference type="Google" id="ProtNLM"/>
    </source>
</evidence>
<dbReference type="InterPro" id="IPR017853">
    <property type="entry name" value="GH"/>
</dbReference>
<proteinExistence type="predicted"/>
<dbReference type="EMBL" id="BJUN01000001">
    <property type="protein sequence ID" value="GEK57132.1"/>
    <property type="molecule type" value="Genomic_DNA"/>
</dbReference>
<accession>A0A510Y1D8</accession>
<keyword evidence="3" id="KW-1185">Reference proteome</keyword>
<dbReference type="Proteomes" id="UP000321051">
    <property type="component" value="Unassembled WGS sequence"/>
</dbReference>
<name>A0A510Y1D8_MARHA</name>
<evidence type="ECO:0000313" key="2">
    <source>
        <dbReference type="EMBL" id="GEK57132.1"/>
    </source>
</evidence>